<evidence type="ECO:0000313" key="1">
    <source>
        <dbReference type="EMBL" id="CDG18810.1"/>
    </source>
</evidence>
<gene>
    <name evidence="2" type="ORF">LY16_03009</name>
    <name evidence="1" type="ORF">XDD1_3111</name>
</gene>
<evidence type="ECO:0000313" key="4">
    <source>
        <dbReference type="Proteomes" id="UP000324170"/>
    </source>
</evidence>
<evidence type="ECO:0000313" key="3">
    <source>
        <dbReference type="Proteomes" id="UP000032721"/>
    </source>
</evidence>
<accession>A0A068QYB8</accession>
<dbReference type="OrthoDB" id="9996315at2"/>
<dbReference type="AlphaFoldDB" id="A0A068QYB8"/>
<dbReference type="EMBL" id="FO704550">
    <property type="protein sequence ID" value="CDG18810.1"/>
    <property type="molecule type" value="Genomic_DNA"/>
</dbReference>
<evidence type="ECO:0000313" key="2">
    <source>
        <dbReference type="EMBL" id="TYP00479.1"/>
    </source>
</evidence>
<sequence>MPFLRPFRNKFIPGDLIYGLRGQRRRYIDFVSAFIDARGLNDDNAWPPIYIDDYVVPPEKNVWRMLSNVIREMWIIAKEN</sequence>
<keyword evidence="4" id="KW-1185">Reference proteome</keyword>
<reference evidence="1 3" key="1">
    <citation type="submission" date="2013-07" db="EMBL/GenBank/DDBJ databases">
        <authorList>
            <person name="Genoscope - CEA"/>
        </authorList>
    </citation>
    <scope>NUCLEOTIDE SEQUENCE [LARGE SCALE GENOMIC DNA]</scope>
    <source>
        <strain evidence="1">FRM16</strain>
        <strain evidence="3">FRM16 / DSM 17909</strain>
    </source>
</reference>
<dbReference type="KEGG" id="xdo:XDD1_3111"/>
<dbReference type="Proteomes" id="UP000032721">
    <property type="component" value="Chromosome"/>
</dbReference>
<protein>
    <submittedName>
        <fullName evidence="1">Uncharacterized protein</fullName>
    </submittedName>
</protein>
<reference evidence="2 4" key="2">
    <citation type="submission" date="2019-07" db="EMBL/GenBank/DDBJ databases">
        <title>Genomic Encyclopedia of Type Strains, Phase I: the one thousand microbial genomes (KMG-I) project.</title>
        <authorList>
            <person name="Kyrpides N."/>
        </authorList>
    </citation>
    <scope>NUCLEOTIDE SEQUENCE [LARGE SCALE GENOMIC DNA]</scope>
    <source>
        <strain evidence="2 4">DSM 17909</strain>
    </source>
</reference>
<name>A0A068QYB8_9GAMM</name>
<dbReference type="Proteomes" id="UP000324170">
    <property type="component" value="Unassembled WGS sequence"/>
</dbReference>
<dbReference type="HOGENOM" id="CLU_2588929_0_0_6"/>
<proteinExistence type="predicted"/>
<organism evidence="1 3">
    <name type="scientific">Xenorhabdus doucetiae</name>
    <dbReference type="NCBI Taxonomy" id="351671"/>
    <lineage>
        <taxon>Bacteria</taxon>
        <taxon>Pseudomonadati</taxon>
        <taxon>Pseudomonadota</taxon>
        <taxon>Gammaproteobacteria</taxon>
        <taxon>Enterobacterales</taxon>
        <taxon>Morganellaceae</taxon>
        <taxon>Xenorhabdus</taxon>
    </lineage>
</organism>
<dbReference type="RefSeq" id="WP_045972226.1">
    <property type="nucleotide sequence ID" value="NZ_CAWMED010000001.1"/>
</dbReference>
<dbReference type="STRING" id="351671.XDD1_3111"/>
<dbReference type="EMBL" id="VNHN01000063">
    <property type="protein sequence ID" value="TYP00479.1"/>
    <property type="molecule type" value="Genomic_DNA"/>
</dbReference>